<dbReference type="InterPro" id="IPR036600">
    <property type="entry name" value="PAH_sf"/>
</dbReference>
<dbReference type="PANTHER" id="PTHR12346:SF0">
    <property type="entry name" value="SIN3A, ISOFORM G"/>
    <property type="match status" value="1"/>
</dbReference>
<evidence type="ECO:0000256" key="4">
    <source>
        <dbReference type="PROSITE-ProRule" id="PRU00810"/>
    </source>
</evidence>
<comment type="subcellular location">
    <subcellularLocation>
        <location evidence="1 4">Nucleus</location>
    </subcellularLocation>
</comment>
<evidence type="ECO:0000256" key="1">
    <source>
        <dbReference type="ARBA" id="ARBA00004123"/>
    </source>
</evidence>
<dbReference type="GO" id="GO:0000785">
    <property type="term" value="C:chromatin"/>
    <property type="evidence" value="ECO:0007669"/>
    <property type="project" value="TreeGrafter"/>
</dbReference>
<name>A0AAV4XDD1_CAEEX</name>
<dbReference type="GO" id="GO:0000118">
    <property type="term" value="C:histone deacetylase complex"/>
    <property type="evidence" value="ECO:0007669"/>
    <property type="project" value="TreeGrafter"/>
</dbReference>
<evidence type="ECO:0000256" key="2">
    <source>
        <dbReference type="ARBA" id="ARBA00022491"/>
    </source>
</evidence>
<dbReference type="EMBL" id="BPLR01017641">
    <property type="protein sequence ID" value="GIY93202.1"/>
    <property type="molecule type" value="Genomic_DNA"/>
</dbReference>
<dbReference type="InterPro" id="IPR003822">
    <property type="entry name" value="PAH"/>
</dbReference>
<dbReference type="InterPro" id="IPR039774">
    <property type="entry name" value="Sin3-like"/>
</dbReference>
<proteinExistence type="predicted"/>
<gene>
    <name evidence="5" type="primary">SIN3B</name>
    <name evidence="5" type="ORF">CEXT_280891</name>
</gene>
<dbReference type="Pfam" id="PF02671">
    <property type="entry name" value="PAH"/>
    <property type="match status" value="2"/>
</dbReference>
<keyword evidence="2" id="KW-0678">Repressor</keyword>
<evidence type="ECO:0000313" key="5">
    <source>
        <dbReference type="EMBL" id="GIY93202.1"/>
    </source>
</evidence>
<comment type="caution">
    <text evidence="5">The sequence shown here is derived from an EMBL/GenBank/DDBJ whole genome shotgun (WGS) entry which is preliminary data.</text>
</comment>
<dbReference type="PANTHER" id="PTHR12346">
    <property type="entry name" value="SIN3B-RELATED"/>
    <property type="match status" value="1"/>
</dbReference>
<dbReference type="SUPFAM" id="SSF47762">
    <property type="entry name" value="PAH2 domain"/>
    <property type="match status" value="3"/>
</dbReference>
<evidence type="ECO:0000313" key="6">
    <source>
        <dbReference type="Proteomes" id="UP001054945"/>
    </source>
</evidence>
<sequence>MNDDVDRTDLELMRKLADEQQVEHVHRAHIQALKWLMENRCPLKLSVESSLAYYQTAKQRLSVEELKDLNYLMGHSEDVDDTLAKIYNLLQNYPDLKEGFGIFLPPNMNLQFQAGAYSVPNNAKNEKGLADKKETQKNNPSIEEMMNMPSCSKETYFNAPPEVSDKFLDKKDLILTNENDDEFAKSYLFKVKERFVDKPEVYEKFSELLDSVIRYTLQGNDSGIEEIFLQITELFINHEDLIEEFKAFLLSSSSEESAEKDKAAEMDENLGGISDASPETKNLMNFPFVHDSAVASVYQYGTYEELRFFDKMKEACGYPEVYHNFLKFLQLYNENYVTKSKLVEITKCFFGGRPDLYKEFKDILGFNES</sequence>
<accession>A0AAV4XDD1</accession>
<dbReference type="GO" id="GO:0000122">
    <property type="term" value="P:negative regulation of transcription by RNA polymerase II"/>
    <property type="evidence" value="ECO:0007669"/>
    <property type="project" value="TreeGrafter"/>
</dbReference>
<reference evidence="5 6" key="1">
    <citation type="submission" date="2021-06" db="EMBL/GenBank/DDBJ databases">
        <title>Caerostris extrusa draft genome.</title>
        <authorList>
            <person name="Kono N."/>
            <person name="Arakawa K."/>
        </authorList>
    </citation>
    <scope>NUCLEOTIDE SEQUENCE [LARGE SCALE GENOMIC DNA]</scope>
</reference>
<protein>
    <submittedName>
        <fullName evidence="5">Paired amphipathic helix protein Sin3b</fullName>
    </submittedName>
</protein>
<evidence type="ECO:0000256" key="3">
    <source>
        <dbReference type="ARBA" id="ARBA00023242"/>
    </source>
</evidence>
<keyword evidence="3 4" id="KW-0539">Nucleus</keyword>
<feature type="non-terminal residue" evidence="5">
    <location>
        <position position="369"/>
    </location>
</feature>
<dbReference type="FunFam" id="1.20.1160.11:FF:000002">
    <property type="entry name" value="Paired amphipathic helix protein SIN3"/>
    <property type="match status" value="1"/>
</dbReference>
<dbReference type="PROSITE" id="PS51477">
    <property type="entry name" value="PAH"/>
    <property type="match status" value="3"/>
</dbReference>
<keyword evidence="6" id="KW-1185">Reference proteome</keyword>
<dbReference type="Gene3D" id="1.20.1160.11">
    <property type="entry name" value="Paired amphipathic helix"/>
    <property type="match status" value="2"/>
</dbReference>
<dbReference type="Proteomes" id="UP001054945">
    <property type="component" value="Unassembled WGS sequence"/>
</dbReference>
<dbReference type="GO" id="GO:0003714">
    <property type="term" value="F:transcription corepressor activity"/>
    <property type="evidence" value="ECO:0007669"/>
    <property type="project" value="InterPro"/>
</dbReference>
<dbReference type="AlphaFoldDB" id="A0AAV4XDD1"/>
<organism evidence="5 6">
    <name type="scientific">Caerostris extrusa</name>
    <name type="common">Bark spider</name>
    <name type="synonym">Caerostris bankana</name>
    <dbReference type="NCBI Taxonomy" id="172846"/>
    <lineage>
        <taxon>Eukaryota</taxon>
        <taxon>Metazoa</taxon>
        <taxon>Ecdysozoa</taxon>
        <taxon>Arthropoda</taxon>
        <taxon>Chelicerata</taxon>
        <taxon>Arachnida</taxon>
        <taxon>Araneae</taxon>
        <taxon>Araneomorphae</taxon>
        <taxon>Entelegynae</taxon>
        <taxon>Araneoidea</taxon>
        <taxon>Araneidae</taxon>
        <taxon>Caerostris</taxon>
    </lineage>
</organism>